<name>A0A315ZK60_9ACTN</name>
<keyword evidence="2" id="KW-1185">Reference proteome</keyword>
<evidence type="ECO:0000313" key="2">
    <source>
        <dbReference type="Proteomes" id="UP000245469"/>
    </source>
</evidence>
<sequence length="222" mass="24183">MIAGVDDWQAFIADCSWFLRPGQTAQIGQTGAWDRGTVDGLPILSHLLAQADVTPVQIGEQHLELLAWGPAQERRGWLCLPPVVDAADDFHPVHRQLLGVCGGIIERFGEPDSWLLNQNDVWTLSAAAEDLAGGLEAYAWPWEEQGQAVPIDPQDHYVVAVEANGNLTIVHRDNGALLLFAPDHDFDGVTPLPGSTEYSLMTIDEAPDLASWLEVCAAAWTD</sequence>
<evidence type="ECO:0000313" key="1">
    <source>
        <dbReference type="EMBL" id="PWJ45553.1"/>
    </source>
</evidence>
<reference evidence="1 2" key="1">
    <citation type="submission" date="2018-03" db="EMBL/GenBank/DDBJ databases">
        <title>Genomic Encyclopedia of Archaeal and Bacterial Type Strains, Phase II (KMG-II): from individual species to whole genera.</title>
        <authorList>
            <person name="Goeker M."/>
        </authorList>
    </citation>
    <scope>NUCLEOTIDE SEQUENCE [LARGE SCALE GENOMIC DNA]</scope>
    <source>
        <strain evidence="1 2">DSM 44889</strain>
    </source>
</reference>
<comment type="caution">
    <text evidence="1">The sequence shown here is derived from an EMBL/GenBank/DDBJ whole genome shotgun (WGS) entry which is preliminary data.</text>
</comment>
<dbReference type="AlphaFoldDB" id="A0A315ZK60"/>
<proteinExistence type="predicted"/>
<dbReference type="Proteomes" id="UP000245469">
    <property type="component" value="Unassembled WGS sequence"/>
</dbReference>
<accession>A0A315ZK60</accession>
<gene>
    <name evidence="1" type="ORF">BXY45_1554</name>
</gene>
<protein>
    <submittedName>
        <fullName evidence="1">Uncharacterized protein</fullName>
    </submittedName>
</protein>
<dbReference type="OrthoDB" id="3354031at2"/>
<dbReference type="EMBL" id="QGDQ01000055">
    <property type="protein sequence ID" value="PWJ45553.1"/>
    <property type="molecule type" value="Genomic_DNA"/>
</dbReference>
<organism evidence="1 2">
    <name type="scientific">Quadrisphaera granulorum</name>
    <dbReference type="NCBI Taxonomy" id="317664"/>
    <lineage>
        <taxon>Bacteria</taxon>
        <taxon>Bacillati</taxon>
        <taxon>Actinomycetota</taxon>
        <taxon>Actinomycetes</taxon>
        <taxon>Kineosporiales</taxon>
        <taxon>Kineosporiaceae</taxon>
        <taxon>Quadrisphaera</taxon>
    </lineage>
</organism>